<proteinExistence type="predicted"/>
<keyword evidence="2" id="KW-1185">Reference proteome</keyword>
<accession>A0A7I4Z2W8</accession>
<dbReference type="OrthoDB" id="410104at2759"/>
<feature type="compositionally biased region" description="Basic and acidic residues" evidence="1">
    <location>
        <begin position="109"/>
        <end position="130"/>
    </location>
</feature>
<evidence type="ECO:0000313" key="2">
    <source>
        <dbReference type="Proteomes" id="UP000025227"/>
    </source>
</evidence>
<organism evidence="2 3">
    <name type="scientific">Haemonchus contortus</name>
    <name type="common">Barber pole worm</name>
    <dbReference type="NCBI Taxonomy" id="6289"/>
    <lineage>
        <taxon>Eukaryota</taxon>
        <taxon>Metazoa</taxon>
        <taxon>Ecdysozoa</taxon>
        <taxon>Nematoda</taxon>
        <taxon>Chromadorea</taxon>
        <taxon>Rhabditida</taxon>
        <taxon>Rhabditina</taxon>
        <taxon>Rhabditomorpha</taxon>
        <taxon>Strongyloidea</taxon>
        <taxon>Trichostrongylidae</taxon>
        <taxon>Haemonchus</taxon>
    </lineage>
</organism>
<evidence type="ECO:0000313" key="3">
    <source>
        <dbReference type="WBParaSite" id="HCON_00180890-00001"/>
    </source>
</evidence>
<name>A0A7I4Z2W8_HAECO</name>
<dbReference type="AlphaFoldDB" id="A0A7I4Z2W8"/>
<reference evidence="3" key="1">
    <citation type="submission" date="2020-12" db="UniProtKB">
        <authorList>
            <consortium name="WormBaseParasite"/>
        </authorList>
    </citation>
    <scope>IDENTIFICATION</scope>
    <source>
        <strain evidence="3">MHco3</strain>
    </source>
</reference>
<sequence>MPLCVIDLREAFDTVETEAVIEALSNQCVPTQFIRMLRDIVPITPHIERAERMLAEEIRSSELRRRTKIRDAVDYAKKSNIRWAGHVMRYSLTVGPGRLLFGSLGTSTKHQDSRQRDGQTSSRKPELNEC</sequence>
<protein>
    <submittedName>
        <fullName evidence="3">Reverse transcriptase domain-containing protein</fullName>
    </submittedName>
</protein>
<dbReference type="Proteomes" id="UP000025227">
    <property type="component" value="Unplaced"/>
</dbReference>
<feature type="region of interest" description="Disordered" evidence="1">
    <location>
        <begin position="103"/>
        <end position="130"/>
    </location>
</feature>
<evidence type="ECO:0000256" key="1">
    <source>
        <dbReference type="SAM" id="MobiDB-lite"/>
    </source>
</evidence>
<dbReference type="WBParaSite" id="HCON_00180890-00001">
    <property type="protein sequence ID" value="HCON_00180890-00001"/>
    <property type="gene ID" value="HCON_00180890"/>
</dbReference>